<dbReference type="Proteomes" id="UP000226384">
    <property type="component" value="Segment"/>
</dbReference>
<accession>A0A1D8KTJ4</accession>
<evidence type="ECO:0000313" key="3">
    <source>
        <dbReference type="EMBL" id="QLF86123.1"/>
    </source>
</evidence>
<reference evidence="3 6" key="3">
    <citation type="submission" date="2020-07" db="EMBL/GenBank/DDBJ databases">
        <title>Signatures of coevolution in a cyanophage population.</title>
        <authorList>
            <person name="Abebe J."/>
        </authorList>
    </citation>
    <scope>NUCLEOTIDE SEQUENCE [LARGE SCALE GENOMIC DNA]</scope>
    <source>
        <strain evidence="3">0809CC03</strain>
    </source>
</reference>
<evidence type="ECO:0000313" key="4">
    <source>
        <dbReference type="Proteomes" id="UP000203902"/>
    </source>
</evidence>
<dbReference type="KEGG" id="vg:30308122"/>
<evidence type="ECO:0000313" key="2">
    <source>
        <dbReference type="EMBL" id="AOV62257.1"/>
    </source>
</evidence>
<name>A0A1D8KTJ4_9CAUD</name>
<evidence type="ECO:0000313" key="6">
    <source>
        <dbReference type="Proteomes" id="UP000510897"/>
    </source>
</evidence>
<dbReference type="RefSeq" id="YP_009323001.1">
    <property type="nucleotide sequence ID" value="NC_031927.1"/>
</dbReference>
<dbReference type="GeneID" id="30308122"/>
<dbReference type="OrthoDB" id="40136at10239"/>
<evidence type="ECO:0000313" key="1">
    <source>
        <dbReference type="EMBL" id="AOV61992.1"/>
    </source>
</evidence>
<dbReference type="Proteomes" id="UP000510897">
    <property type="component" value="Segment"/>
</dbReference>
<reference evidence="4 5" key="1">
    <citation type="journal article" date="2016" name="Virology">
        <title>The genomic content and context of auxiliary metabolic genes in marine cyanomyoviruses.</title>
        <authorList>
            <person name="Crummett L.T."/>
            <person name="Puxty R.J."/>
            <person name="Weihe C."/>
            <person name="Marston M.F."/>
            <person name="Martiny J.B."/>
        </authorList>
    </citation>
    <scope>NUCLEOTIDE SEQUENCE [LARGE SCALE GENOMIC DNA]</scope>
    <source>
        <strain evidence="1">0910CC49</strain>
        <strain evidence="2">0910SB42</strain>
    </source>
</reference>
<gene>
    <name evidence="1" type="ORF">C490910_068</name>
    <name evidence="3" type="ORF">CC030809_00067</name>
    <name evidence="2" type="ORF">S420910_068</name>
</gene>
<evidence type="ECO:0000313" key="5">
    <source>
        <dbReference type="Proteomes" id="UP000226384"/>
    </source>
</evidence>
<proteinExistence type="predicted"/>
<dbReference type="EMBL" id="KU686212">
    <property type="protein sequence ID" value="AOV61992.1"/>
    <property type="molecule type" value="Genomic_DNA"/>
</dbReference>
<dbReference type="EMBL" id="KU686213">
    <property type="protein sequence ID" value="AOV62257.1"/>
    <property type="molecule type" value="Genomic_DNA"/>
</dbReference>
<keyword evidence="4" id="KW-1185">Reference proteome</keyword>
<sequence length="68" mass="7897">MPAHSNMGQYRLTDIQVDLILHCLEYTRNLTIEEDNERRKIVESLQSGVLPPPPHTIEEDPYANYCDI</sequence>
<dbReference type="Proteomes" id="UP000203902">
    <property type="component" value="Segment"/>
</dbReference>
<dbReference type="EMBL" id="MT586120">
    <property type="protein sequence ID" value="QLF86123.1"/>
    <property type="molecule type" value="Genomic_DNA"/>
</dbReference>
<protein>
    <submittedName>
        <fullName evidence="1">Uncharacterized protein</fullName>
    </submittedName>
</protein>
<reference evidence="3 6" key="2">
    <citation type="submission" date="2020-06" db="EMBL/GenBank/DDBJ databases">
        <authorList>
            <person name="Puxty R.J."/>
            <person name="Weihe C."/>
            <person name="Marston M.F."/>
            <person name="Martiny J.B.H."/>
        </authorList>
    </citation>
    <scope>NUCLEOTIDE SEQUENCE [LARGE SCALE GENOMIC DNA]</scope>
    <source>
        <strain evidence="3">0809CC03</strain>
    </source>
</reference>
<organism evidence="1 4">
    <name type="scientific">Synechococcus phage S-CAM7</name>
    <dbReference type="NCBI Taxonomy" id="1883368"/>
    <lineage>
        <taxon>Viruses</taxon>
        <taxon>Duplodnaviria</taxon>
        <taxon>Heunggongvirae</taxon>
        <taxon>Uroviricota</taxon>
        <taxon>Caudoviricetes</taxon>
        <taxon>Pantevenvirales</taxon>
        <taxon>Kyanoviridae</taxon>
        <taxon>Mazuvirus</taxon>
        <taxon>Mazuvirus scam7</taxon>
    </lineage>
</organism>